<sequence length="148" mass="16097">MELRRKGCNKVHRWLRASRWRSHSESALDPSVIRPQKPPSRGLPCCPGRPCELLDLGEASGASAGSVRAVRAVKAGCDRVGGSPKMAAGLTGPPPARVPRAGLECLGRAETWCPRGTGERRSRRSPLVLGGPDYEVLDPWARREARRE</sequence>
<organism evidence="2 3">
    <name type="scientific">Pleurodeles waltl</name>
    <name type="common">Iberian ribbed newt</name>
    <dbReference type="NCBI Taxonomy" id="8319"/>
    <lineage>
        <taxon>Eukaryota</taxon>
        <taxon>Metazoa</taxon>
        <taxon>Chordata</taxon>
        <taxon>Craniata</taxon>
        <taxon>Vertebrata</taxon>
        <taxon>Euteleostomi</taxon>
        <taxon>Amphibia</taxon>
        <taxon>Batrachia</taxon>
        <taxon>Caudata</taxon>
        <taxon>Salamandroidea</taxon>
        <taxon>Salamandridae</taxon>
        <taxon>Pleurodelinae</taxon>
        <taxon>Pleurodeles</taxon>
    </lineage>
</organism>
<accession>A0AAV7WCE3</accession>
<reference evidence="2" key="1">
    <citation type="journal article" date="2022" name="bioRxiv">
        <title>Sequencing and chromosome-scale assembly of the giantPleurodeles waltlgenome.</title>
        <authorList>
            <person name="Brown T."/>
            <person name="Elewa A."/>
            <person name="Iarovenko S."/>
            <person name="Subramanian E."/>
            <person name="Araus A.J."/>
            <person name="Petzold A."/>
            <person name="Susuki M."/>
            <person name="Suzuki K.-i.T."/>
            <person name="Hayashi T."/>
            <person name="Toyoda A."/>
            <person name="Oliveira C."/>
            <person name="Osipova E."/>
            <person name="Leigh N.D."/>
            <person name="Simon A."/>
            <person name="Yun M.H."/>
        </authorList>
    </citation>
    <scope>NUCLEOTIDE SEQUENCE</scope>
    <source>
        <strain evidence="2">20211129_DDA</strain>
        <tissue evidence="2">Liver</tissue>
    </source>
</reference>
<dbReference type="Proteomes" id="UP001066276">
    <property type="component" value="Chromosome 1_2"/>
</dbReference>
<evidence type="ECO:0000313" key="3">
    <source>
        <dbReference type="Proteomes" id="UP001066276"/>
    </source>
</evidence>
<name>A0AAV7WCE3_PLEWA</name>
<proteinExistence type="predicted"/>
<protein>
    <submittedName>
        <fullName evidence="2">Uncharacterized protein</fullName>
    </submittedName>
</protein>
<gene>
    <name evidence="2" type="ORF">NDU88_005750</name>
</gene>
<feature type="region of interest" description="Disordered" evidence="1">
    <location>
        <begin position="20"/>
        <end position="41"/>
    </location>
</feature>
<dbReference type="AlphaFoldDB" id="A0AAV7WCE3"/>
<keyword evidence="3" id="KW-1185">Reference proteome</keyword>
<comment type="caution">
    <text evidence="2">The sequence shown here is derived from an EMBL/GenBank/DDBJ whole genome shotgun (WGS) entry which is preliminary data.</text>
</comment>
<evidence type="ECO:0000256" key="1">
    <source>
        <dbReference type="SAM" id="MobiDB-lite"/>
    </source>
</evidence>
<dbReference type="EMBL" id="JANPWB010000002">
    <property type="protein sequence ID" value="KAJ1210386.1"/>
    <property type="molecule type" value="Genomic_DNA"/>
</dbReference>
<evidence type="ECO:0000313" key="2">
    <source>
        <dbReference type="EMBL" id="KAJ1210386.1"/>
    </source>
</evidence>